<evidence type="ECO:0000313" key="2">
    <source>
        <dbReference type="Proteomes" id="UP000886667"/>
    </source>
</evidence>
<comment type="caution">
    <text evidence="1">The sequence shown here is derived from an EMBL/GenBank/DDBJ whole genome shotgun (WGS) entry which is preliminary data.</text>
</comment>
<accession>A0A9E4KB56</accession>
<proteinExistence type="predicted"/>
<reference evidence="1" key="1">
    <citation type="journal article" date="2021" name="Proc. Natl. Acad. Sci. U.S.A.">
        <title>Global biogeography of chemosynthetic symbionts reveals both localized and globally distributed symbiont groups. .</title>
        <authorList>
            <person name="Osvatic J.T."/>
            <person name="Wilkins L.G.E."/>
            <person name="Leibrecht L."/>
            <person name="Leray M."/>
            <person name="Zauner S."/>
            <person name="Polzin J."/>
            <person name="Camacho Y."/>
            <person name="Gros O."/>
            <person name="van Gils J.A."/>
            <person name="Eisen J.A."/>
            <person name="Petersen J.M."/>
            <person name="Yuen B."/>
        </authorList>
    </citation>
    <scope>NUCLEOTIDE SEQUENCE</scope>
    <source>
        <strain evidence="1">MAGclacostrist064TRANS</strain>
    </source>
</reference>
<name>A0A9E4KB56_9GAMM</name>
<dbReference type="AlphaFoldDB" id="A0A9E4KB56"/>
<dbReference type="Proteomes" id="UP000886667">
    <property type="component" value="Unassembled WGS sequence"/>
</dbReference>
<evidence type="ECO:0000313" key="1">
    <source>
        <dbReference type="EMBL" id="MCG7946216.1"/>
    </source>
</evidence>
<sequence>MARKKKGQKKGSIPLVASLEVPSKVVDKALGQLTDEAIEELLGTVGDDVDIKRLKKLLGPDSGTVRIGTMQDIADAEGKLGPGVVMTTGGGGYNGKLWEKATC</sequence>
<dbReference type="EMBL" id="JAEPCM010000262">
    <property type="protein sequence ID" value="MCG7946216.1"/>
    <property type="molecule type" value="Genomic_DNA"/>
</dbReference>
<protein>
    <submittedName>
        <fullName evidence="1">Uncharacterized protein</fullName>
    </submittedName>
</protein>
<organism evidence="1 2">
    <name type="scientific">Candidatus Thiodiazotropha taylori</name>
    <dbReference type="NCBI Taxonomy" id="2792791"/>
    <lineage>
        <taxon>Bacteria</taxon>
        <taxon>Pseudomonadati</taxon>
        <taxon>Pseudomonadota</taxon>
        <taxon>Gammaproteobacteria</taxon>
        <taxon>Chromatiales</taxon>
        <taxon>Sedimenticolaceae</taxon>
        <taxon>Candidatus Thiodiazotropha</taxon>
    </lineage>
</organism>
<gene>
    <name evidence="1" type="ORF">JAZ07_07700</name>
</gene>